<feature type="compositionally biased region" description="Polar residues" evidence="1">
    <location>
        <begin position="434"/>
        <end position="443"/>
    </location>
</feature>
<evidence type="ECO:0000256" key="1">
    <source>
        <dbReference type="SAM" id="MobiDB-lite"/>
    </source>
</evidence>
<accession>A0A388K004</accession>
<proteinExistence type="predicted"/>
<dbReference type="AlphaFoldDB" id="A0A388K004"/>
<dbReference type="Proteomes" id="UP000265515">
    <property type="component" value="Unassembled WGS sequence"/>
</dbReference>
<evidence type="ECO:0000313" key="3">
    <source>
        <dbReference type="Proteomes" id="UP000265515"/>
    </source>
</evidence>
<sequence length="810" mass="88013">MTTGQCRVRLDDDPGPLSSSTRRRPQAIIESDSTMSPDNVESDSTMTPGHRRVGLDNVESNSTASVHRRVGLDNGATKSSTAWGHRRVGLDSGRRLWRVPTVVFDSTTPYWPLSTSTRRRPIIESDSTMARGFGACRPRFGLDGPLLATVDFDSTTPYSPIVEFSSTTVGWPLSCPTRQWSKALELAGYRLRLDSGQPALVETSSTNSTFGKRQGLWPSPDRVELSRWPATFESNSIESTSTDSSSIESTSIESNTIESNTIESNTMVSNTIAWTHDRIEHDCLDSRSPGLTFESNTIAWTPDRVEHDRQDSRSTRTRSSGTRSSRTRWSQTRSPELTIGSNTIVWTHDRLDSRSSQTRSPGLAIESNTIARTHDRVEHDRLDSRSSRTRSPGLTIDSNTIAWNHDRLDSRSPGVRFESETTVLNTTRTRASGLTVEFNSAAPQNMEGEGKASKRRASKNSGSMEQSPKKLKGTPAAGVWSQEAPGSKRQCTPVPRGAPSTGTPSTHVRGSGPDKAVLMTGGPAGQERMSGSQQGRSAVEVVPGCKPSGERRPSFERKASGETTAAGRRDDVPVIDHKNKFWMLDWVGETGQPSSGLVLYVVIKDNIVPVGGLVRWTGQNVSSATFELTMVLNGRGERIPNIKHVALRWANHAGFGKSLVDVFNPPGTLTVKLPNLVDVLGFLDSNVIAGREPVVHPEDRISEPKCVFLKTVETGSSITIPDTLPGPKARQIGEKGPYCGLVGQDEDNEHTMRELGGEVGLAGGYGSSYEGCEGDVHATVVVAGHTDVAGLAEGKRKHRRERKSPANTGD</sequence>
<evidence type="ECO:0000313" key="2">
    <source>
        <dbReference type="EMBL" id="GBG63400.1"/>
    </source>
</evidence>
<organism evidence="2 3">
    <name type="scientific">Chara braunii</name>
    <name type="common">Braun's stonewort</name>
    <dbReference type="NCBI Taxonomy" id="69332"/>
    <lineage>
        <taxon>Eukaryota</taxon>
        <taxon>Viridiplantae</taxon>
        <taxon>Streptophyta</taxon>
        <taxon>Charophyceae</taxon>
        <taxon>Charales</taxon>
        <taxon>Characeae</taxon>
        <taxon>Chara</taxon>
    </lineage>
</organism>
<feature type="compositionally biased region" description="Basic and acidic residues" evidence="1">
    <location>
        <begin position="548"/>
        <end position="560"/>
    </location>
</feature>
<feature type="region of interest" description="Disordered" evidence="1">
    <location>
        <begin position="302"/>
        <end position="334"/>
    </location>
</feature>
<feature type="region of interest" description="Disordered" evidence="1">
    <location>
        <begin position="791"/>
        <end position="810"/>
    </location>
</feature>
<protein>
    <submittedName>
        <fullName evidence="2">Uncharacterized protein</fullName>
    </submittedName>
</protein>
<reference evidence="2 3" key="1">
    <citation type="journal article" date="2018" name="Cell">
        <title>The Chara Genome: Secondary Complexity and Implications for Plant Terrestrialization.</title>
        <authorList>
            <person name="Nishiyama T."/>
            <person name="Sakayama H."/>
            <person name="Vries J.D."/>
            <person name="Buschmann H."/>
            <person name="Saint-Marcoux D."/>
            <person name="Ullrich K.K."/>
            <person name="Haas F.B."/>
            <person name="Vanderstraeten L."/>
            <person name="Becker D."/>
            <person name="Lang D."/>
            <person name="Vosolsobe S."/>
            <person name="Rombauts S."/>
            <person name="Wilhelmsson P.K.I."/>
            <person name="Janitza P."/>
            <person name="Kern R."/>
            <person name="Heyl A."/>
            <person name="Rumpler F."/>
            <person name="Villalobos L.I.A.C."/>
            <person name="Clay J.M."/>
            <person name="Skokan R."/>
            <person name="Toyoda A."/>
            <person name="Suzuki Y."/>
            <person name="Kagoshima H."/>
            <person name="Schijlen E."/>
            <person name="Tajeshwar N."/>
            <person name="Catarino B."/>
            <person name="Hetherington A.J."/>
            <person name="Saltykova A."/>
            <person name="Bonnot C."/>
            <person name="Breuninger H."/>
            <person name="Symeonidi A."/>
            <person name="Radhakrishnan G.V."/>
            <person name="Van Nieuwerburgh F."/>
            <person name="Deforce D."/>
            <person name="Chang C."/>
            <person name="Karol K.G."/>
            <person name="Hedrich R."/>
            <person name="Ulvskov P."/>
            <person name="Glockner G."/>
            <person name="Delwiche C.F."/>
            <person name="Petrasek J."/>
            <person name="Van de Peer Y."/>
            <person name="Friml J."/>
            <person name="Beilby M."/>
            <person name="Dolan L."/>
            <person name="Kohara Y."/>
            <person name="Sugano S."/>
            <person name="Fujiyama A."/>
            <person name="Delaux P.-M."/>
            <person name="Quint M."/>
            <person name="TheiBen G."/>
            <person name="Hagemann M."/>
            <person name="Harholt J."/>
            <person name="Dunand C."/>
            <person name="Zachgo S."/>
            <person name="Langdale J."/>
            <person name="Maumus F."/>
            <person name="Straeten D.V.D."/>
            <person name="Gould S.B."/>
            <person name="Rensing S.A."/>
        </authorList>
    </citation>
    <scope>NUCLEOTIDE SEQUENCE [LARGE SCALE GENOMIC DNA]</scope>
    <source>
        <strain evidence="2 3">S276</strain>
    </source>
</reference>
<dbReference type="Gramene" id="GBG63400">
    <property type="protein sequence ID" value="GBG63400"/>
    <property type="gene ID" value="CBR_g38023"/>
</dbReference>
<comment type="caution">
    <text evidence="2">The sequence shown here is derived from an EMBL/GenBank/DDBJ whole genome shotgun (WGS) entry which is preliminary data.</text>
</comment>
<gene>
    <name evidence="2" type="ORF">CBR_g38023</name>
</gene>
<feature type="compositionally biased region" description="Basic and acidic residues" evidence="1">
    <location>
        <begin position="303"/>
        <end position="314"/>
    </location>
</feature>
<feature type="region of interest" description="Disordered" evidence="1">
    <location>
        <begin position="434"/>
        <end position="568"/>
    </location>
</feature>
<dbReference type="EMBL" id="BFEA01000039">
    <property type="protein sequence ID" value="GBG63400.1"/>
    <property type="molecule type" value="Genomic_DNA"/>
</dbReference>
<feature type="compositionally biased region" description="Polar residues" evidence="1">
    <location>
        <begin position="31"/>
        <end position="47"/>
    </location>
</feature>
<feature type="compositionally biased region" description="Low complexity" evidence="1">
    <location>
        <begin position="317"/>
        <end position="334"/>
    </location>
</feature>
<name>A0A388K004_CHABU</name>
<keyword evidence="3" id="KW-1185">Reference proteome</keyword>
<feature type="region of interest" description="Disordered" evidence="1">
    <location>
        <begin position="1"/>
        <end position="82"/>
    </location>
</feature>